<dbReference type="GO" id="GO:0008237">
    <property type="term" value="F:metallopeptidase activity"/>
    <property type="evidence" value="ECO:0007669"/>
    <property type="project" value="UniProtKB-KW"/>
</dbReference>
<dbReference type="CDD" id="cd08071">
    <property type="entry name" value="MPN_DUF2466"/>
    <property type="match status" value="1"/>
</dbReference>
<dbReference type="GO" id="GO:0046872">
    <property type="term" value="F:metal ion binding"/>
    <property type="evidence" value="ECO:0007669"/>
    <property type="project" value="UniProtKB-KW"/>
</dbReference>
<dbReference type="Pfam" id="PF04002">
    <property type="entry name" value="RadC"/>
    <property type="match status" value="1"/>
</dbReference>
<accession>A0A9X3IBJ8</accession>
<name>A0A9X3IBJ8_9SPHI</name>
<comment type="caution">
    <text evidence="7">The sequence shown here is derived from an EMBL/GenBank/DDBJ whole genome shotgun (WGS) entry which is preliminary data.</text>
</comment>
<evidence type="ECO:0000256" key="1">
    <source>
        <dbReference type="ARBA" id="ARBA00022670"/>
    </source>
</evidence>
<keyword evidence="8" id="KW-1185">Reference proteome</keyword>
<keyword evidence="3" id="KW-0378">Hydrolase</keyword>
<gene>
    <name evidence="7" type="ORF">OQZ29_22205</name>
</gene>
<evidence type="ECO:0000256" key="5">
    <source>
        <dbReference type="ARBA" id="ARBA00023049"/>
    </source>
</evidence>
<dbReference type="Gene3D" id="3.40.140.10">
    <property type="entry name" value="Cytidine Deaminase, domain 2"/>
    <property type="match status" value="1"/>
</dbReference>
<protein>
    <submittedName>
        <fullName evidence="7">JAB domain-containing protein</fullName>
    </submittedName>
</protein>
<organism evidence="7 8">
    <name type="scientific">Pedobacter agri</name>
    <dbReference type="NCBI Taxonomy" id="454586"/>
    <lineage>
        <taxon>Bacteria</taxon>
        <taxon>Pseudomonadati</taxon>
        <taxon>Bacteroidota</taxon>
        <taxon>Sphingobacteriia</taxon>
        <taxon>Sphingobacteriales</taxon>
        <taxon>Sphingobacteriaceae</taxon>
        <taxon>Pedobacter</taxon>
    </lineage>
</organism>
<reference evidence="7" key="1">
    <citation type="submission" date="2022-11" db="EMBL/GenBank/DDBJ databases">
        <authorList>
            <person name="Graham C."/>
            <person name="Newman J.D."/>
        </authorList>
    </citation>
    <scope>NUCLEOTIDE SEQUENCE</scope>
    <source>
        <strain evidence="7">DSM 19486</strain>
    </source>
</reference>
<evidence type="ECO:0000313" key="8">
    <source>
        <dbReference type="Proteomes" id="UP001142592"/>
    </source>
</evidence>
<keyword evidence="5" id="KW-0482">Metalloprotease</keyword>
<dbReference type="SUPFAM" id="SSF102712">
    <property type="entry name" value="JAB1/MPN domain"/>
    <property type="match status" value="1"/>
</dbReference>
<evidence type="ECO:0000256" key="3">
    <source>
        <dbReference type="ARBA" id="ARBA00022801"/>
    </source>
</evidence>
<dbReference type="PANTHER" id="PTHR30471">
    <property type="entry name" value="DNA REPAIR PROTEIN RADC"/>
    <property type="match status" value="1"/>
</dbReference>
<feature type="domain" description="MPN" evidence="6">
    <location>
        <begin position="26"/>
        <end position="151"/>
    </location>
</feature>
<dbReference type="EMBL" id="JAPJUH010000008">
    <property type="protein sequence ID" value="MCX3267490.1"/>
    <property type="molecule type" value="Genomic_DNA"/>
</dbReference>
<dbReference type="PANTHER" id="PTHR30471:SF3">
    <property type="entry name" value="UPF0758 PROTEIN YEES-RELATED"/>
    <property type="match status" value="1"/>
</dbReference>
<dbReference type="Proteomes" id="UP001142592">
    <property type="component" value="Unassembled WGS sequence"/>
</dbReference>
<evidence type="ECO:0000259" key="6">
    <source>
        <dbReference type="PROSITE" id="PS50249"/>
    </source>
</evidence>
<evidence type="ECO:0000256" key="2">
    <source>
        <dbReference type="ARBA" id="ARBA00022723"/>
    </source>
</evidence>
<keyword evidence="1" id="KW-0645">Protease</keyword>
<dbReference type="InterPro" id="IPR025657">
    <property type="entry name" value="RadC_JAB"/>
</dbReference>
<dbReference type="InterPro" id="IPR001405">
    <property type="entry name" value="UPF0758"/>
</dbReference>
<sequence>MEKQVFKVSEIEISYRPAFKLSERPKVTSSNIAYSILDQSWDHNKMELLEEFKVLLLNRQNRVLGVLNVAQGGFSEVMIDPKVVFSAALKACASGIILSHNHPSSELSPSEADIRLTRKMLEGGKLLGIEVLDHIIVSAYGYYSFGDEGMM</sequence>
<dbReference type="AlphaFoldDB" id="A0A9X3IBJ8"/>
<proteinExistence type="predicted"/>
<keyword evidence="4" id="KW-0862">Zinc</keyword>
<dbReference type="InterPro" id="IPR037518">
    <property type="entry name" value="MPN"/>
</dbReference>
<evidence type="ECO:0000256" key="4">
    <source>
        <dbReference type="ARBA" id="ARBA00022833"/>
    </source>
</evidence>
<evidence type="ECO:0000313" key="7">
    <source>
        <dbReference type="EMBL" id="MCX3267490.1"/>
    </source>
</evidence>
<dbReference type="GO" id="GO:0006508">
    <property type="term" value="P:proteolysis"/>
    <property type="evidence" value="ECO:0007669"/>
    <property type="project" value="UniProtKB-KW"/>
</dbReference>
<dbReference type="RefSeq" id="WP_010602269.1">
    <property type="nucleotide sequence ID" value="NZ_JAPJUH010000008.1"/>
</dbReference>
<dbReference type="PROSITE" id="PS50249">
    <property type="entry name" value="MPN"/>
    <property type="match status" value="1"/>
</dbReference>
<keyword evidence="2" id="KW-0479">Metal-binding</keyword>